<dbReference type="EMBL" id="JBHTCH010000012">
    <property type="protein sequence ID" value="MFC7360464.1"/>
    <property type="molecule type" value="Genomic_DNA"/>
</dbReference>
<comment type="caution">
    <text evidence="2">The sequence shown here is derived from an EMBL/GenBank/DDBJ whole genome shotgun (WGS) entry which is preliminary data.</text>
</comment>
<feature type="compositionally biased region" description="Basic and acidic residues" evidence="1">
    <location>
        <begin position="56"/>
        <end position="70"/>
    </location>
</feature>
<gene>
    <name evidence="2" type="ORF">ACFQO6_09305</name>
</gene>
<keyword evidence="3" id="KW-1185">Reference proteome</keyword>
<organism evidence="2 3">
    <name type="scientific">Nocardioides astragali</name>
    <dbReference type="NCBI Taxonomy" id="1776736"/>
    <lineage>
        <taxon>Bacteria</taxon>
        <taxon>Bacillati</taxon>
        <taxon>Actinomycetota</taxon>
        <taxon>Actinomycetes</taxon>
        <taxon>Propionibacteriales</taxon>
        <taxon>Nocardioidaceae</taxon>
        <taxon>Nocardioides</taxon>
    </lineage>
</organism>
<feature type="region of interest" description="Disordered" evidence="1">
    <location>
        <begin position="1"/>
        <end position="70"/>
    </location>
</feature>
<evidence type="ECO:0000313" key="2">
    <source>
        <dbReference type="EMBL" id="MFC7360464.1"/>
    </source>
</evidence>
<sequence length="70" mass="7306">MTHDHDDPRDEQDGQVSELAEAGGEPDPISSGDSVAGQPEAESGEVQEGTQGPDAPPRHGIPEESNESSR</sequence>
<proteinExistence type="predicted"/>
<feature type="compositionally biased region" description="Basic and acidic residues" evidence="1">
    <location>
        <begin position="1"/>
        <end position="12"/>
    </location>
</feature>
<protein>
    <submittedName>
        <fullName evidence="2">Uncharacterized protein</fullName>
    </submittedName>
</protein>
<evidence type="ECO:0000313" key="3">
    <source>
        <dbReference type="Proteomes" id="UP001596524"/>
    </source>
</evidence>
<evidence type="ECO:0000256" key="1">
    <source>
        <dbReference type="SAM" id="MobiDB-lite"/>
    </source>
</evidence>
<reference evidence="3" key="1">
    <citation type="journal article" date="2019" name="Int. J. Syst. Evol. Microbiol.">
        <title>The Global Catalogue of Microorganisms (GCM) 10K type strain sequencing project: providing services to taxonomists for standard genome sequencing and annotation.</title>
        <authorList>
            <consortium name="The Broad Institute Genomics Platform"/>
            <consortium name="The Broad Institute Genome Sequencing Center for Infectious Disease"/>
            <person name="Wu L."/>
            <person name="Ma J."/>
        </authorList>
    </citation>
    <scope>NUCLEOTIDE SEQUENCE [LARGE SCALE GENOMIC DNA]</scope>
    <source>
        <strain evidence="3">FCH27</strain>
    </source>
</reference>
<dbReference type="Proteomes" id="UP001596524">
    <property type="component" value="Unassembled WGS sequence"/>
</dbReference>
<dbReference type="RefSeq" id="WP_255891729.1">
    <property type="nucleotide sequence ID" value="NZ_JAFMZM010000005.1"/>
</dbReference>
<name>A0ABW2MZL2_9ACTN</name>
<accession>A0ABW2MZL2</accession>